<dbReference type="PANTHER" id="PTHR38588">
    <property type="entry name" value="BLL0334 PROTEIN"/>
    <property type="match status" value="1"/>
</dbReference>
<dbReference type="InterPro" id="IPR010419">
    <property type="entry name" value="CO_DH_gsu"/>
</dbReference>
<accession>A0ABX1S8F1</accession>
<keyword evidence="1" id="KW-1133">Transmembrane helix</keyword>
<sequence length="217" mass="21783">MKISGSNVVPFPVAKVWDALLDPRVLVATIPGCEKLESTVENEYAMTVTAGVAAIKGTYAGTCTLSDLKDHDSLVMKLTVSGAPGTIDATVDVAFDDLGAEGTRISYEADAVVGGMVGGVGQRMLSSVSKRMAAEFFGNIGNAIAQPAAPATVAEQGAEPVAGPAASTRPANPVVFTAPAGRTGGAGSQDDLLKGVGIGAGLVLLGAIVGSALTRRR</sequence>
<evidence type="ECO:0000256" key="1">
    <source>
        <dbReference type="SAM" id="Phobius"/>
    </source>
</evidence>
<dbReference type="Pfam" id="PF06240">
    <property type="entry name" value="COXG"/>
    <property type="match status" value="1"/>
</dbReference>
<dbReference type="InterPro" id="IPR023393">
    <property type="entry name" value="START-like_dom_sf"/>
</dbReference>
<keyword evidence="1" id="KW-0812">Transmembrane</keyword>
<protein>
    <submittedName>
        <fullName evidence="2">Carbon monoxide dehydrogenase subunit G</fullName>
    </submittedName>
</protein>
<keyword evidence="3" id="KW-1185">Reference proteome</keyword>
<organism evidence="2 3">
    <name type="scientific">Pseudonocardia acidicola</name>
    <dbReference type="NCBI Taxonomy" id="2724939"/>
    <lineage>
        <taxon>Bacteria</taxon>
        <taxon>Bacillati</taxon>
        <taxon>Actinomycetota</taxon>
        <taxon>Actinomycetes</taxon>
        <taxon>Pseudonocardiales</taxon>
        <taxon>Pseudonocardiaceae</taxon>
        <taxon>Pseudonocardia</taxon>
    </lineage>
</organism>
<dbReference type="Gene3D" id="3.30.530.20">
    <property type="match status" value="1"/>
</dbReference>
<name>A0ABX1S8F1_9PSEU</name>
<dbReference type="Proteomes" id="UP000820669">
    <property type="component" value="Unassembled WGS sequence"/>
</dbReference>
<evidence type="ECO:0000313" key="2">
    <source>
        <dbReference type="EMBL" id="NMH97838.1"/>
    </source>
</evidence>
<keyword evidence="1" id="KW-0472">Membrane</keyword>
<proteinExistence type="predicted"/>
<reference evidence="2 3" key="1">
    <citation type="submission" date="2020-04" db="EMBL/GenBank/DDBJ databases">
        <authorList>
            <person name="Klaysubun C."/>
            <person name="Duangmal K."/>
            <person name="Lipun K."/>
        </authorList>
    </citation>
    <scope>NUCLEOTIDE SEQUENCE [LARGE SCALE GENOMIC DNA]</scope>
    <source>
        <strain evidence="2 3">K10HN5</strain>
    </source>
</reference>
<feature type="transmembrane region" description="Helical" evidence="1">
    <location>
        <begin position="192"/>
        <end position="213"/>
    </location>
</feature>
<dbReference type="SUPFAM" id="SSF55961">
    <property type="entry name" value="Bet v1-like"/>
    <property type="match status" value="1"/>
</dbReference>
<dbReference type="EMBL" id="JAAXLA010000016">
    <property type="protein sequence ID" value="NMH97838.1"/>
    <property type="molecule type" value="Genomic_DNA"/>
</dbReference>
<dbReference type="CDD" id="cd05018">
    <property type="entry name" value="CoxG"/>
    <property type="match status" value="1"/>
</dbReference>
<dbReference type="RefSeq" id="WP_169381289.1">
    <property type="nucleotide sequence ID" value="NZ_JAAXLA010000016.1"/>
</dbReference>
<evidence type="ECO:0000313" key="3">
    <source>
        <dbReference type="Proteomes" id="UP000820669"/>
    </source>
</evidence>
<gene>
    <name evidence="2" type="ORF">HF526_11020</name>
</gene>
<comment type="caution">
    <text evidence="2">The sequence shown here is derived from an EMBL/GenBank/DDBJ whole genome shotgun (WGS) entry which is preliminary data.</text>
</comment>
<dbReference type="PANTHER" id="PTHR38588:SF1">
    <property type="entry name" value="BLL0334 PROTEIN"/>
    <property type="match status" value="1"/>
</dbReference>